<evidence type="ECO:0000256" key="9">
    <source>
        <dbReference type="ARBA" id="ARBA00022777"/>
    </source>
</evidence>
<dbReference type="PROSITE" id="PS50011">
    <property type="entry name" value="PROTEIN_KINASE_DOM"/>
    <property type="match status" value="1"/>
</dbReference>
<keyword evidence="6 17" id="KW-0732">Signal</keyword>
<dbReference type="InterPro" id="IPR025287">
    <property type="entry name" value="WAK_GUB"/>
</dbReference>
<dbReference type="PANTHER" id="PTHR27005:SF315">
    <property type="entry name" value="PROTEIN KINASE DOMAIN-CONTAINING PROTEIN"/>
    <property type="match status" value="1"/>
</dbReference>
<dbReference type="GO" id="GO:0005509">
    <property type="term" value="F:calcium ion binding"/>
    <property type="evidence" value="ECO:0007669"/>
    <property type="project" value="InterPro"/>
</dbReference>
<protein>
    <recommendedName>
        <fullName evidence="18">Protein kinase domain-containing protein</fullName>
    </recommendedName>
</protein>
<dbReference type="Pfam" id="PF08488">
    <property type="entry name" value="WAK"/>
    <property type="match status" value="1"/>
</dbReference>
<evidence type="ECO:0000256" key="3">
    <source>
        <dbReference type="ARBA" id="ARBA00022536"/>
    </source>
</evidence>
<keyword evidence="12 16" id="KW-0472">Membrane</keyword>
<dbReference type="CDD" id="cd00054">
    <property type="entry name" value="EGF_CA"/>
    <property type="match status" value="1"/>
</dbReference>
<dbReference type="InterPro" id="IPR000742">
    <property type="entry name" value="EGF"/>
</dbReference>
<dbReference type="InterPro" id="IPR018097">
    <property type="entry name" value="EGF_Ca-bd_CS"/>
</dbReference>
<keyword evidence="5 16" id="KW-0812">Transmembrane</keyword>
<evidence type="ECO:0000256" key="6">
    <source>
        <dbReference type="ARBA" id="ARBA00022729"/>
    </source>
</evidence>
<organism evidence="19 20">
    <name type="scientific">Jatropha curcas</name>
    <name type="common">Barbados nut</name>
    <dbReference type="NCBI Taxonomy" id="180498"/>
    <lineage>
        <taxon>Eukaryota</taxon>
        <taxon>Viridiplantae</taxon>
        <taxon>Streptophyta</taxon>
        <taxon>Embryophyta</taxon>
        <taxon>Tracheophyta</taxon>
        <taxon>Spermatophyta</taxon>
        <taxon>Magnoliopsida</taxon>
        <taxon>eudicotyledons</taxon>
        <taxon>Gunneridae</taxon>
        <taxon>Pentapetalae</taxon>
        <taxon>rosids</taxon>
        <taxon>fabids</taxon>
        <taxon>Malpighiales</taxon>
        <taxon>Euphorbiaceae</taxon>
        <taxon>Crotonoideae</taxon>
        <taxon>Jatropheae</taxon>
        <taxon>Jatropha</taxon>
    </lineage>
</organism>
<dbReference type="GO" id="GO:0007166">
    <property type="term" value="P:cell surface receptor signaling pathway"/>
    <property type="evidence" value="ECO:0007669"/>
    <property type="project" value="InterPro"/>
</dbReference>
<keyword evidence="3" id="KW-0245">EGF-like domain</keyword>
<feature type="transmembrane region" description="Helical" evidence="16">
    <location>
        <begin position="346"/>
        <end position="367"/>
    </location>
</feature>
<gene>
    <name evidence="19" type="ORF">JCGZ_23885</name>
</gene>
<evidence type="ECO:0000313" key="20">
    <source>
        <dbReference type="Proteomes" id="UP000027138"/>
    </source>
</evidence>
<feature type="chain" id="PRO_5001640236" description="Protein kinase domain-containing protein" evidence="17">
    <location>
        <begin position="19"/>
        <end position="705"/>
    </location>
</feature>
<evidence type="ECO:0000256" key="13">
    <source>
        <dbReference type="ARBA" id="ARBA00023157"/>
    </source>
</evidence>
<dbReference type="PROSITE" id="PS00010">
    <property type="entry name" value="ASX_HYDROXYL"/>
    <property type="match status" value="1"/>
</dbReference>
<comment type="subcellular location">
    <subcellularLocation>
        <location evidence="1">Membrane</location>
        <topology evidence="1">Single-pass type I membrane protein</topology>
    </subcellularLocation>
</comment>
<sequence length="705" mass="78927">MLPFWFVILTFISQPVTSIDVISSSCPERCGDVLVPYPFGINFTSGISNPYNCALNKHFILTCNVSDDPPTLFFGENMPIHNISIEEGTISVRIESANNCYNETGITYNFSQYIRMKGGRPVRFSDTRNKFTVVGCDTLALMEDDEETFGSGCISMCDSNVTLEGSCSGRGCCQTPLPRNLTTINIHLSSLYNHSRVWQFKPCEFAFLADERTFNFSNLQLSSYPYSLETKEYFTTDVVIEWAVREETCEEAKSTSNADKKYACGPNTDCIYSENVGGYRCNCTDGFTGNPYLPQGCQDIDECKEPDRYKCDGTCKNTYGNYTCSCPLGMRGDGKVGCQGFRITTIAAIVGGVASIMVIAFLIIILYKRRRNERNFLKNGGLLLKHQRVRIFTEAELVKATKNYDQSLLLGEGGFGYVYKGVLADNTQVAVKKPKDKDKTQINQEFQQELGIVSQVNHRNVVKVLGLCLETNVPLLVYEFISHGTLSQHIHYNRSKILATWKNRLRVAAETALALDYLHSLADPPIIHGDVKSSTRIQGTIGYLDPEYLMTGNLTEKSDVYSFGVVLVELLTGEKPNSSARSGEKSNIIQYFLSSLENNELSRILCFDVASETEMEEIEVFAELAKQCVRVSGMKRPTMKQVSEELGRLRKLHERSGDYHQNSEETEHLLGQSSYRSIDIGTAKLNQQEVLSLTTFDVEYSTGSI</sequence>
<dbReference type="AlphaFoldDB" id="A0A067L6S6"/>
<evidence type="ECO:0000259" key="18">
    <source>
        <dbReference type="PROSITE" id="PS50011"/>
    </source>
</evidence>
<keyword evidence="10 15" id="KW-0067">ATP-binding</keyword>
<dbReference type="InterPro" id="IPR000152">
    <property type="entry name" value="EGF-type_Asp/Asn_hydroxyl_site"/>
</dbReference>
<dbReference type="PANTHER" id="PTHR27005">
    <property type="entry name" value="WALL-ASSOCIATED RECEPTOR KINASE-LIKE 21"/>
    <property type="match status" value="1"/>
</dbReference>
<dbReference type="SUPFAM" id="SSF56112">
    <property type="entry name" value="Protein kinase-like (PK-like)"/>
    <property type="match status" value="1"/>
</dbReference>
<dbReference type="Gene3D" id="1.10.510.10">
    <property type="entry name" value="Transferase(Phosphotransferase) domain 1"/>
    <property type="match status" value="2"/>
</dbReference>
<dbReference type="GO" id="GO:0030247">
    <property type="term" value="F:polysaccharide binding"/>
    <property type="evidence" value="ECO:0007669"/>
    <property type="project" value="InterPro"/>
</dbReference>
<dbReference type="InterPro" id="IPR009030">
    <property type="entry name" value="Growth_fac_rcpt_cys_sf"/>
</dbReference>
<evidence type="ECO:0000256" key="8">
    <source>
        <dbReference type="ARBA" id="ARBA00022741"/>
    </source>
</evidence>
<keyword evidence="13" id="KW-1015">Disulfide bond</keyword>
<dbReference type="Gene3D" id="2.90.20.10">
    <property type="entry name" value="Plasmodium vivax P25 domain"/>
    <property type="match status" value="1"/>
</dbReference>
<evidence type="ECO:0000256" key="7">
    <source>
        <dbReference type="ARBA" id="ARBA00022737"/>
    </source>
</evidence>
<keyword evidence="14" id="KW-0325">Glycoprotein</keyword>
<dbReference type="SMART" id="SM00181">
    <property type="entry name" value="EGF"/>
    <property type="match status" value="2"/>
</dbReference>
<keyword evidence="7" id="KW-0677">Repeat</keyword>
<dbReference type="GO" id="GO:0005886">
    <property type="term" value="C:plasma membrane"/>
    <property type="evidence" value="ECO:0007669"/>
    <property type="project" value="TreeGrafter"/>
</dbReference>
<evidence type="ECO:0000313" key="19">
    <source>
        <dbReference type="EMBL" id="KDP42943.1"/>
    </source>
</evidence>
<dbReference type="Proteomes" id="UP000027138">
    <property type="component" value="Unassembled WGS sequence"/>
</dbReference>
<keyword evidence="11 16" id="KW-1133">Transmembrane helix</keyword>
<evidence type="ECO:0000256" key="17">
    <source>
        <dbReference type="SAM" id="SignalP"/>
    </source>
</evidence>
<evidence type="ECO:0000256" key="5">
    <source>
        <dbReference type="ARBA" id="ARBA00022692"/>
    </source>
</evidence>
<dbReference type="Pfam" id="PF00069">
    <property type="entry name" value="Pkinase"/>
    <property type="match status" value="1"/>
</dbReference>
<keyword evidence="8 15" id="KW-0547">Nucleotide-binding</keyword>
<dbReference type="InterPro" id="IPR011009">
    <property type="entry name" value="Kinase-like_dom_sf"/>
</dbReference>
<evidence type="ECO:0000256" key="11">
    <source>
        <dbReference type="ARBA" id="ARBA00022989"/>
    </source>
</evidence>
<keyword evidence="20" id="KW-1185">Reference proteome</keyword>
<dbReference type="InterPro" id="IPR000719">
    <property type="entry name" value="Prot_kinase_dom"/>
</dbReference>
<dbReference type="PROSITE" id="PS00107">
    <property type="entry name" value="PROTEIN_KINASE_ATP"/>
    <property type="match status" value="1"/>
</dbReference>
<evidence type="ECO:0000256" key="10">
    <source>
        <dbReference type="ARBA" id="ARBA00022840"/>
    </source>
</evidence>
<dbReference type="SUPFAM" id="SSF57184">
    <property type="entry name" value="Growth factor receptor domain"/>
    <property type="match status" value="1"/>
</dbReference>
<keyword evidence="9" id="KW-0418">Kinase</keyword>
<evidence type="ECO:0000256" key="1">
    <source>
        <dbReference type="ARBA" id="ARBA00004479"/>
    </source>
</evidence>
<evidence type="ECO:0000256" key="16">
    <source>
        <dbReference type="SAM" id="Phobius"/>
    </source>
</evidence>
<feature type="binding site" evidence="15">
    <location>
        <position position="433"/>
    </location>
    <ligand>
        <name>ATP</name>
        <dbReference type="ChEBI" id="CHEBI:30616"/>
    </ligand>
</feature>
<dbReference type="PROSITE" id="PS01187">
    <property type="entry name" value="EGF_CA"/>
    <property type="match status" value="1"/>
</dbReference>
<dbReference type="InterPro" id="IPR045274">
    <property type="entry name" value="WAK-like"/>
</dbReference>
<dbReference type="Pfam" id="PF07714">
    <property type="entry name" value="PK_Tyr_Ser-Thr"/>
    <property type="match status" value="1"/>
</dbReference>
<evidence type="ECO:0000256" key="15">
    <source>
        <dbReference type="PROSITE-ProRule" id="PRU10141"/>
    </source>
</evidence>
<dbReference type="Pfam" id="PF13947">
    <property type="entry name" value="GUB_WAK_bind"/>
    <property type="match status" value="1"/>
</dbReference>
<dbReference type="EMBL" id="KK914286">
    <property type="protein sequence ID" value="KDP42943.1"/>
    <property type="molecule type" value="Genomic_DNA"/>
</dbReference>
<feature type="domain" description="Protein kinase" evidence="18">
    <location>
        <begin position="404"/>
        <end position="656"/>
    </location>
</feature>
<dbReference type="GO" id="GO:0004674">
    <property type="term" value="F:protein serine/threonine kinase activity"/>
    <property type="evidence" value="ECO:0007669"/>
    <property type="project" value="UniProtKB-KW"/>
</dbReference>
<dbReference type="InterPro" id="IPR001881">
    <property type="entry name" value="EGF-like_Ca-bd_dom"/>
</dbReference>
<dbReference type="FunFam" id="3.30.200.20:FF:000337">
    <property type="entry name" value="Wall-associated receptor kinase 3"/>
    <property type="match status" value="1"/>
</dbReference>
<dbReference type="InterPro" id="IPR013695">
    <property type="entry name" value="WAK"/>
</dbReference>
<feature type="signal peptide" evidence="17">
    <location>
        <begin position="1"/>
        <end position="18"/>
    </location>
</feature>
<evidence type="ECO:0000256" key="2">
    <source>
        <dbReference type="ARBA" id="ARBA00022527"/>
    </source>
</evidence>
<dbReference type="OrthoDB" id="4062651at2759"/>
<accession>A0A067L6S6</accession>
<evidence type="ECO:0000256" key="14">
    <source>
        <dbReference type="ARBA" id="ARBA00023180"/>
    </source>
</evidence>
<dbReference type="InterPro" id="IPR001245">
    <property type="entry name" value="Ser-Thr/Tyr_kinase_cat_dom"/>
</dbReference>
<keyword evidence="2" id="KW-0723">Serine/threonine-protein kinase</keyword>
<evidence type="ECO:0000256" key="12">
    <source>
        <dbReference type="ARBA" id="ARBA00023136"/>
    </source>
</evidence>
<evidence type="ECO:0000256" key="4">
    <source>
        <dbReference type="ARBA" id="ARBA00022679"/>
    </source>
</evidence>
<keyword evidence="4" id="KW-0808">Transferase</keyword>
<name>A0A067L6S6_JATCU</name>
<dbReference type="GO" id="GO:0005524">
    <property type="term" value="F:ATP binding"/>
    <property type="evidence" value="ECO:0007669"/>
    <property type="project" value="UniProtKB-UniRule"/>
</dbReference>
<proteinExistence type="predicted"/>
<dbReference type="CDD" id="cd12087">
    <property type="entry name" value="TM_EGFR-like"/>
    <property type="match status" value="1"/>
</dbReference>
<dbReference type="Gene3D" id="3.30.200.20">
    <property type="entry name" value="Phosphorylase Kinase, domain 1"/>
    <property type="match status" value="1"/>
</dbReference>
<dbReference type="SMART" id="SM00179">
    <property type="entry name" value="EGF_CA"/>
    <property type="match status" value="1"/>
</dbReference>
<dbReference type="InterPro" id="IPR017441">
    <property type="entry name" value="Protein_kinase_ATP_BS"/>
</dbReference>
<reference evidence="19 20" key="1">
    <citation type="journal article" date="2014" name="PLoS ONE">
        <title>Global Analysis of Gene Expression Profiles in Physic Nut (Jatropha curcas L.) Seedlings Exposed to Salt Stress.</title>
        <authorList>
            <person name="Zhang L."/>
            <person name="Zhang C."/>
            <person name="Wu P."/>
            <person name="Chen Y."/>
            <person name="Li M."/>
            <person name="Jiang H."/>
            <person name="Wu G."/>
        </authorList>
    </citation>
    <scope>NUCLEOTIDE SEQUENCE [LARGE SCALE GENOMIC DNA]</scope>
    <source>
        <strain evidence="20">cv. GZQX0401</strain>
        <tissue evidence="19">Young leaves</tissue>
    </source>
</reference>